<evidence type="ECO:0000256" key="1">
    <source>
        <dbReference type="SAM" id="MobiDB-lite"/>
    </source>
</evidence>
<dbReference type="SUPFAM" id="SSF46565">
    <property type="entry name" value="Chaperone J-domain"/>
    <property type="match status" value="1"/>
</dbReference>
<evidence type="ECO:0000313" key="5">
    <source>
        <dbReference type="Proteomes" id="UP000235371"/>
    </source>
</evidence>
<keyword evidence="2" id="KW-0812">Transmembrane</keyword>
<organism evidence="4 5">
    <name type="scientific">Hyaloscypha bicolor E</name>
    <dbReference type="NCBI Taxonomy" id="1095630"/>
    <lineage>
        <taxon>Eukaryota</taxon>
        <taxon>Fungi</taxon>
        <taxon>Dikarya</taxon>
        <taxon>Ascomycota</taxon>
        <taxon>Pezizomycotina</taxon>
        <taxon>Leotiomycetes</taxon>
        <taxon>Helotiales</taxon>
        <taxon>Hyaloscyphaceae</taxon>
        <taxon>Hyaloscypha</taxon>
        <taxon>Hyaloscypha bicolor</taxon>
    </lineage>
</organism>
<dbReference type="OrthoDB" id="10250354at2759"/>
<dbReference type="CDD" id="cd06257">
    <property type="entry name" value="DnaJ"/>
    <property type="match status" value="1"/>
</dbReference>
<dbReference type="InterPro" id="IPR001623">
    <property type="entry name" value="DnaJ_domain"/>
</dbReference>
<dbReference type="PRINTS" id="PR00625">
    <property type="entry name" value="JDOMAIN"/>
</dbReference>
<dbReference type="EMBL" id="KZ613855">
    <property type="protein sequence ID" value="PMD55566.1"/>
    <property type="molecule type" value="Genomic_DNA"/>
</dbReference>
<keyword evidence="2" id="KW-1133">Transmembrane helix</keyword>
<feature type="transmembrane region" description="Helical" evidence="2">
    <location>
        <begin position="233"/>
        <end position="254"/>
    </location>
</feature>
<dbReference type="InterPro" id="IPR052763">
    <property type="entry name" value="DnaJ_C4"/>
</dbReference>
<dbReference type="SMART" id="SM00271">
    <property type="entry name" value="DnaJ"/>
    <property type="match status" value="1"/>
</dbReference>
<dbReference type="InParanoid" id="A0A2J6SXR7"/>
<protein>
    <submittedName>
        <fullName evidence="4">DnaJ-domain-containing protein</fullName>
    </submittedName>
</protein>
<dbReference type="Gene3D" id="1.10.287.110">
    <property type="entry name" value="DnaJ domain"/>
    <property type="match status" value="1"/>
</dbReference>
<feature type="compositionally biased region" description="Basic residues" evidence="1">
    <location>
        <begin position="102"/>
        <end position="112"/>
    </location>
</feature>
<keyword evidence="2" id="KW-0472">Membrane</keyword>
<feature type="region of interest" description="Disordered" evidence="1">
    <location>
        <begin position="102"/>
        <end position="227"/>
    </location>
</feature>
<dbReference type="AlphaFoldDB" id="A0A2J6SXR7"/>
<keyword evidence="5" id="KW-1185">Reference proteome</keyword>
<dbReference type="RefSeq" id="XP_024732470.1">
    <property type="nucleotide sequence ID" value="XM_024885113.1"/>
</dbReference>
<sequence>MPLRPFSSSLVWTRLPRLFHTSVSRRDESPKQNHYETLQVPINASPAEVKRSFYALSKTHHPDRNPSDPNASKRFVLISEAYATLSTPAKRQQYDRELHLHSSHHAVSHHRPQGSYHSSGPAGGRPASGLSRRRAQFYGPPPSFYRSGGWGEQSAKRKAAQDSGAPGAEAPPGTSSSGGMGTGQAPFGQGQENDVPHFDREGHLNTQRRHSERWKKRRAGEWVPSGESPRSTLANFLFVGGIIGLGIFVPSFVFERMVKGKGRGER</sequence>
<evidence type="ECO:0000313" key="4">
    <source>
        <dbReference type="EMBL" id="PMD55566.1"/>
    </source>
</evidence>
<reference evidence="4 5" key="1">
    <citation type="submission" date="2016-04" db="EMBL/GenBank/DDBJ databases">
        <title>A degradative enzymes factory behind the ericoid mycorrhizal symbiosis.</title>
        <authorList>
            <consortium name="DOE Joint Genome Institute"/>
            <person name="Martino E."/>
            <person name="Morin E."/>
            <person name="Grelet G."/>
            <person name="Kuo A."/>
            <person name="Kohler A."/>
            <person name="Daghino S."/>
            <person name="Barry K."/>
            <person name="Choi C."/>
            <person name="Cichocki N."/>
            <person name="Clum A."/>
            <person name="Copeland A."/>
            <person name="Hainaut M."/>
            <person name="Haridas S."/>
            <person name="Labutti K."/>
            <person name="Lindquist E."/>
            <person name="Lipzen A."/>
            <person name="Khouja H.-R."/>
            <person name="Murat C."/>
            <person name="Ohm R."/>
            <person name="Olson A."/>
            <person name="Spatafora J."/>
            <person name="Veneault-Fourrey C."/>
            <person name="Henrissat B."/>
            <person name="Grigoriev I."/>
            <person name="Martin F."/>
            <person name="Perotto S."/>
        </authorList>
    </citation>
    <scope>NUCLEOTIDE SEQUENCE [LARGE SCALE GENOMIC DNA]</scope>
    <source>
        <strain evidence="4 5">E</strain>
    </source>
</reference>
<accession>A0A2J6SXR7</accession>
<feature type="compositionally biased region" description="Basic and acidic residues" evidence="1">
    <location>
        <begin position="194"/>
        <end position="203"/>
    </location>
</feature>
<gene>
    <name evidence="4" type="ORF">K444DRAFT_645728</name>
</gene>
<dbReference type="Pfam" id="PF00226">
    <property type="entry name" value="DnaJ"/>
    <property type="match status" value="1"/>
</dbReference>
<name>A0A2J6SXR7_9HELO</name>
<dbReference type="PANTHER" id="PTHR44825:SF1">
    <property type="entry name" value="DNAJ HOMOLOG SUBFAMILY C MEMBER 4"/>
    <property type="match status" value="1"/>
</dbReference>
<dbReference type="Proteomes" id="UP000235371">
    <property type="component" value="Unassembled WGS sequence"/>
</dbReference>
<feature type="compositionally biased region" description="Basic residues" evidence="1">
    <location>
        <begin position="206"/>
        <end position="218"/>
    </location>
</feature>
<feature type="compositionally biased region" description="Low complexity" evidence="1">
    <location>
        <begin position="118"/>
        <end position="130"/>
    </location>
</feature>
<evidence type="ECO:0000259" key="3">
    <source>
        <dbReference type="PROSITE" id="PS50076"/>
    </source>
</evidence>
<proteinExistence type="predicted"/>
<dbReference type="STRING" id="1095630.A0A2J6SXR7"/>
<evidence type="ECO:0000256" key="2">
    <source>
        <dbReference type="SAM" id="Phobius"/>
    </source>
</evidence>
<dbReference type="PROSITE" id="PS50076">
    <property type="entry name" value="DNAJ_2"/>
    <property type="match status" value="1"/>
</dbReference>
<dbReference type="InterPro" id="IPR036869">
    <property type="entry name" value="J_dom_sf"/>
</dbReference>
<dbReference type="PANTHER" id="PTHR44825">
    <property type="match status" value="1"/>
</dbReference>
<feature type="domain" description="J" evidence="3">
    <location>
        <begin position="33"/>
        <end position="98"/>
    </location>
</feature>
<dbReference type="GeneID" id="36593190"/>